<dbReference type="SUPFAM" id="SSF55073">
    <property type="entry name" value="Nucleotide cyclase"/>
    <property type="match status" value="1"/>
</dbReference>
<keyword evidence="2" id="KW-1133">Transmembrane helix</keyword>
<sequence length="466" mass="51697">MRRWLLGLLGLVWGVLAWAQPAAPESAAASLAQGTELVSYCVDPDWPPFEQIDEAGRHVGIAAELLKLVMQRSGQALQLVPTKNWGESLAASQTGRCQVLSFLNQSPKRDAWLVFTDPVLVDDNVLITREEHPFVADLASVEGEVLALPKGTSVEEWLRRDFPKLRLMLVDSEEQAFEAVNRRQADMTMRSLIVAASTLKREGWFNLKIAGQVPGYGNQLRIGVAKDQTALRDRLNIGVASLTAGERRQIVDKYLSIHVTTAVDTRPLAWLAAVLVAVLLTSSYWIWRLRRLNAKLHHLSRSDALTGLYNRTGFNEAMNHELARAKRSGHALSVILLDIDFFKRINDQLGHDVGDAVLRDLATQLRTVVRHVDILVRWGGEEFLVICPATQLQQAVVLAERVLEAVRTHPFGIPWPLTISAGLASLQPGQSADTLFAQADAALLQAKQLGRDRLVVFDPKEISPWP</sequence>
<dbReference type="OrthoDB" id="9813903at2"/>
<keyword evidence="2" id="KW-0472">Membrane</keyword>
<dbReference type="STRING" id="28066.RF819_18010"/>
<dbReference type="GO" id="GO:0005886">
    <property type="term" value="C:plasma membrane"/>
    <property type="evidence" value="ECO:0007669"/>
    <property type="project" value="TreeGrafter"/>
</dbReference>
<feature type="transmembrane region" description="Helical" evidence="2">
    <location>
        <begin position="268"/>
        <end position="287"/>
    </location>
</feature>
<dbReference type="InterPro" id="IPR043128">
    <property type="entry name" value="Rev_trsase/Diguanyl_cyclase"/>
</dbReference>
<dbReference type="RefSeq" id="WP_078367041.1">
    <property type="nucleotide sequence ID" value="NZ_MTJN01000002.1"/>
</dbReference>
<dbReference type="Proteomes" id="UP000190750">
    <property type="component" value="Unassembled WGS sequence"/>
</dbReference>
<dbReference type="InterPro" id="IPR029787">
    <property type="entry name" value="Nucleotide_cyclase"/>
</dbReference>
<evidence type="ECO:0000259" key="4">
    <source>
        <dbReference type="PROSITE" id="PS50887"/>
    </source>
</evidence>
<dbReference type="CDD" id="cd13708">
    <property type="entry name" value="PBP2_BvgS_like_1"/>
    <property type="match status" value="1"/>
</dbReference>
<evidence type="ECO:0000256" key="1">
    <source>
        <dbReference type="ARBA" id="ARBA00012528"/>
    </source>
</evidence>
<feature type="domain" description="GGDEF" evidence="4">
    <location>
        <begin position="330"/>
        <end position="459"/>
    </location>
</feature>
<comment type="caution">
    <text evidence="5">The sequence shown here is derived from an EMBL/GenBank/DDBJ whole genome shotgun (WGS) entry which is preliminary data.</text>
</comment>
<name>A0A1T1AYQ0_RHOFE</name>
<keyword evidence="6" id="KW-1185">Reference proteome</keyword>
<reference evidence="5 6" key="1">
    <citation type="submission" date="2017-01" db="EMBL/GenBank/DDBJ databases">
        <title>Genome sequencing of Rhodoferax fermentans JCM 7819.</title>
        <authorList>
            <person name="Kim Y.J."/>
            <person name="Farh M.E.-A."/>
            <person name="Yang D.-C."/>
        </authorList>
    </citation>
    <scope>NUCLEOTIDE SEQUENCE [LARGE SCALE GENOMIC DNA]</scope>
    <source>
        <strain evidence="5 6">JCM 7819</strain>
    </source>
</reference>
<dbReference type="CDD" id="cd01949">
    <property type="entry name" value="GGDEF"/>
    <property type="match status" value="1"/>
</dbReference>
<dbReference type="GO" id="GO:1902201">
    <property type="term" value="P:negative regulation of bacterial-type flagellum-dependent cell motility"/>
    <property type="evidence" value="ECO:0007669"/>
    <property type="project" value="TreeGrafter"/>
</dbReference>
<dbReference type="PROSITE" id="PS50887">
    <property type="entry name" value="GGDEF"/>
    <property type="match status" value="1"/>
</dbReference>
<dbReference type="InterPro" id="IPR001638">
    <property type="entry name" value="Solute-binding_3/MltF_N"/>
</dbReference>
<evidence type="ECO:0000313" key="5">
    <source>
        <dbReference type="EMBL" id="OOV09266.1"/>
    </source>
</evidence>
<dbReference type="Gene3D" id="3.40.190.10">
    <property type="entry name" value="Periplasmic binding protein-like II"/>
    <property type="match status" value="2"/>
</dbReference>
<proteinExistence type="predicted"/>
<dbReference type="EMBL" id="MTJN01000002">
    <property type="protein sequence ID" value="OOV09266.1"/>
    <property type="molecule type" value="Genomic_DNA"/>
</dbReference>
<dbReference type="InterPro" id="IPR050469">
    <property type="entry name" value="Diguanylate_Cyclase"/>
</dbReference>
<gene>
    <name evidence="5" type="ORF">RF819_18010</name>
</gene>
<dbReference type="GO" id="GO:0052621">
    <property type="term" value="F:diguanylate cyclase activity"/>
    <property type="evidence" value="ECO:0007669"/>
    <property type="project" value="UniProtKB-EC"/>
</dbReference>
<dbReference type="NCBIfam" id="TIGR00254">
    <property type="entry name" value="GGDEF"/>
    <property type="match status" value="1"/>
</dbReference>
<dbReference type="AlphaFoldDB" id="A0A1T1AYQ0"/>
<evidence type="ECO:0000256" key="2">
    <source>
        <dbReference type="SAM" id="Phobius"/>
    </source>
</evidence>
<dbReference type="Gene3D" id="3.30.70.270">
    <property type="match status" value="1"/>
</dbReference>
<protein>
    <recommendedName>
        <fullName evidence="1">diguanylate cyclase</fullName>
        <ecNumber evidence="1">2.7.7.65</ecNumber>
    </recommendedName>
</protein>
<feature type="signal peptide" evidence="3">
    <location>
        <begin position="1"/>
        <end position="19"/>
    </location>
</feature>
<dbReference type="PANTHER" id="PTHR45138">
    <property type="entry name" value="REGULATORY COMPONENTS OF SENSORY TRANSDUCTION SYSTEM"/>
    <property type="match status" value="1"/>
</dbReference>
<dbReference type="PANTHER" id="PTHR45138:SF24">
    <property type="entry name" value="DIGUANYLATE CYCLASE DGCC-RELATED"/>
    <property type="match status" value="1"/>
</dbReference>
<keyword evidence="2" id="KW-0812">Transmembrane</keyword>
<dbReference type="Pfam" id="PF00497">
    <property type="entry name" value="SBP_bac_3"/>
    <property type="match status" value="1"/>
</dbReference>
<dbReference type="Pfam" id="PF00990">
    <property type="entry name" value="GGDEF"/>
    <property type="match status" value="1"/>
</dbReference>
<organism evidence="5 6">
    <name type="scientific">Rhodoferax fermentans</name>
    <dbReference type="NCBI Taxonomy" id="28066"/>
    <lineage>
        <taxon>Bacteria</taxon>
        <taxon>Pseudomonadati</taxon>
        <taxon>Pseudomonadota</taxon>
        <taxon>Betaproteobacteria</taxon>
        <taxon>Burkholderiales</taxon>
        <taxon>Comamonadaceae</taxon>
        <taxon>Rhodoferax</taxon>
    </lineage>
</organism>
<dbReference type="EC" id="2.7.7.65" evidence="1"/>
<dbReference type="SUPFAM" id="SSF53850">
    <property type="entry name" value="Periplasmic binding protein-like II"/>
    <property type="match status" value="1"/>
</dbReference>
<dbReference type="SMART" id="SM00267">
    <property type="entry name" value="GGDEF"/>
    <property type="match status" value="1"/>
</dbReference>
<dbReference type="SMART" id="SM00062">
    <property type="entry name" value="PBPb"/>
    <property type="match status" value="1"/>
</dbReference>
<dbReference type="FunFam" id="3.30.70.270:FF:000001">
    <property type="entry name" value="Diguanylate cyclase domain protein"/>
    <property type="match status" value="1"/>
</dbReference>
<dbReference type="InterPro" id="IPR000160">
    <property type="entry name" value="GGDEF_dom"/>
</dbReference>
<keyword evidence="3" id="KW-0732">Signal</keyword>
<feature type="chain" id="PRO_5011961610" description="diguanylate cyclase" evidence="3">
    <location>
        <begin position="20"/>
        <end position="466"/>
    </location>
</feature>
<accession>A0A1T1AYQ0</accession>
<evidence type="ECO:0000256" key="3">
    <source>
        <dbReference type="SAM" id="SignalP"/>
    </source>
</evidence>
<evidence type="ECO:0000313" key="6">
    <source>
        <dbReference type="Proteomes" id="UP000190750"/>
    </source>
</evidence>
<dbReference type="GO" id="GO:0043709">
    <property type="term" value="P:cell adhesion involved in single-species biofilm formation"/>
    <property type="evidence" value="ECO:0007669"/>
    <property type="project" value="TreeGrafter"/>
</dbReference>